<dbReference type="Pfam" id="PF01323">
    <property type="entry name" value="DSBA"/>
    <property type="match status" value="1"/>
</dbReference>
<dbReference type="SUPFAM" id="SSF52833">
    <property type="entry name" value="Thioredoxin-like"/>
    <property type="match status" value="1"/>
</dbReference>
<feature type="domain" description="DSBA-like thioredoxin" evidence="1">
    <location>
        <begin position="8"/>
        <end position="218"/>
    </location>
</feature>
<dbReference type="EMBL" id="JBHLTL010000011">
    <property type="protein sequence ID" value="MFC0590545.1"/>
    <property type="molecule type" value="Genomic_DNA"/>
</dbReference>
<evidence type="ECO:0000313" key="2">
    <source>
        <dbReference type="EMBL" id="MFC0590545.1"/>
    </source>
</evidence>
<keyword evidence="3" id="KW-1185">Reference proteome</keyword>
<dbReference type="RefSeq" id="WP_379481999.1">
    <property type="nucleotide sequence ID" value="NZ_JBHLTL010000011.1"/>
</dbReference>
<accession>A0ABV6PL31</accession>
<sequence>MTAPARLTIDIWSDVMCPWCIIGYSQLQKALAGLEGEIEAEVRWLPFELNPDMPPEGEDSAAHVARKYGRTADQVADGRSQMQAIGQRAGYSFAYSGTGEAPPAMMWNTFAAHKLLKWALIEAGAEAQNRLKLALFDAHFQQRRNVSDPDVLVDIAQGIGLDPVGARAALVDAALGSIVRAEEAQAWDMNISGVPAMVIQGKYLIPGAQEPEAYANALRRISVKEGLAA</sequence>
<evidence type="ECO:0000259" key="1">
    <source>
        <dbReference type="Pfam" id="PF01323"/>
    </source>
</evidence>
<dbReference type="CDD" id="cd03024">
    <property type="entry name" value="DsbA_FrnE"/>
    <property type="match status" value="1"/>
</dbReference>
<protein>
    <submittedName>
        <fullName evidence="2">DsbA family oxidoreductase</fullName>
    </submittedName>
</protein>
<dbReference type="Gene3D" id="3.40.30.10">
    <property type="entry name" value="Glutaredoxin"/>
    <property type="match status" value="1"/>
</dbReference>
<evidence type="ECO:0000313" key="3">
    <source>
        <dbReference type="Proteomes" id="UP001589943"/>
    </source>
</evidence>
<organism evidence="2 3">
    <name type="scientific">Novosphingobium aquiterrae</name>
    <dbReference type="NCBI Taxonomy" id="624388"/>
    <lineage>
        <taxon>Bacteria</taxon>
        <taxon>Pseudomonadati</taxon>
        <taxon>Pseudomonadota</taxon>
        <taxon>Alphaproteobacteria</taxon>
        <taxon>Sphingomonadales</taxon>
        <taxon>Sphingomonadaceae</taxon>
        <taxon>Novosphingobium</taxon>
    </lineage>
</organism>
<comment type="caution">
    <text evidence="2">The sequence shown here is derived from an EMBL/GenBank/DDBJ whole genome shotgun (WGS) entry which is preliminary data.</text>
</comment>
<gene>
    <name evidence="2" type="ORF">ACFFF7_14130</name>
</gene>
<reference evidence="2 3" key="1">
    <citation type="submission" date="2024-09" db="EMBL/GenBank/DDBJ databases">
        <authorList>
            <person name="Sun Q."/>
            <person name="Mori K."/>
        </authorList>
    </citation>
    <scope>NUCLEOTIDE SEQUENCE [LARGE SCALE GENOMIC DNA]</scope>
    <source>
        <strain evidence="2 3">NCAIM B.02537</strain>
    </source>
</reference>
<name>A0ABV6PL31_9SPHN</name>
<dbReference type="InterPro" id="IPR036249">
    <property type="entry name" value="Thioredoxin-like_sf"/>
</dbReference>
<dbReference type="PANTHER" id="PTHR13887">
    <property type="entry name" value="GLUTATHIONE S-TRANSFERASE KAPPA"/>
    <property type="match status" value="1"/>
</dbReference>
<dbReference type="Proteomes" id="UP001589943">
    <property type="component" value="Unassembled WGS sequence"/>
</dbReference>
<dbReference type="PANTHER" id="PTHR13887:SF41">
    <property type="entry name" value="THIOREDOXIN SUPERFAMILY PROTEIN"/>
    <property type="match status" value="1"/>
</dbReference>
<proteinExistence type="predicted"/>
<dbReference type="InterPro" id="IPR001853">
    <property type="entry name" value="DSBA-like_thioredoxin_dom"/>
</dbReference>